<sequence length="40" mass="4941">MPRIVSKHFRSVWREELWAVCIRKSRHYAIMGNKPNSHYR</sequence>
<name>A0A0E9WPC3_ANGAN</name>
<evidence type="ECO:0000313" key="1">
    <source>
        <dbReference type="EMBL" id="JAH91298.1"/>
    </source>
</evidence>
<reference evidence="1" key="2">
    <citation type="journal article" date="2015" name="Fish Shellfish Immunol.">
        <title>Early steps in the European eel (Anguilla anguilla)-Vibrio vulnificus interaction in the gills: Role of the RtxA13 toxin.</title>
        <authorList>
            <person name="Callol A."/>
            <person name="Pajuelo D."/>
            <person name="Ebbesson L."/>
            <person name="Teles M."/>
            <person name="MacKenzie S."/>
            <person name="Amaro C."/>
        </authorList>
    </citation>
    <scope>NUCLEOTIDE SEQUENCE</scope>
</reference>
<accession>A0A0E9WPC3</accession>
<dbReference type="EMBL" id="GBXM01017279">
    <property type="protein sequence ID" value="JAH91298.1"/>
    <property type="molecule type" value="Transcribed_RNA"/>
</dbReference>
<reference evidence="1" key="1">
    <citation type="submission" date="2014-11" db="EMBL/GenBank/DDBJ databases">
        <authorList>
            <person name="Amaro Gonzalez C."/>
        </authorList>
    </citation>
    <scope>NUCLEOTIDE SEQUENCE</scope>
</reference>
<dbReference type="AlphaFoldDB" id="A0A0E9WPC3"/>
<protein>
    <submittedName>
        <fullName evidence="1">Uncharacterized protein</fullName>
    </submittedName>
</protein>
<organism evidence="1">
    <name type="scientific">Anguilla anguilla</name>
    <name type="common">European freshwater eel</name>
    <name type="synonym">Muraena anguilla</name>
    <dbReference type="NCBI Taxonomy" id="7936"/>
    <lineage>
        <taxon>Eukaryota</taxon>
        <taxon>Metazoa</taxon>
        <taxon>Chordata</taxon>
        <taxon>Craniata</taxon>
        <taxon>Vertebrata</taxon>
        <taxon>Euteleostomi</taxon>
        <taxon>Actinopterygii</taxon>
        <taxon>Neopterygii</taxon>
        <taxon>Teleostei</taxon>
        <taxon>Anguilliformes</taxon>
        <taxon>Anguillidae</taxon>
        <taxon>Anguilla</taxon>
    </lineage>
</organism>
<proteinExistence type="predicted"/>